<dbReference type="Proteomes" id="UP000317484">
    <property type="component" value="Unassembled WGS sequence"/>
</dbReference>
<gene>
    <name evidence="2" type="ORF">SAMN06273567_11134</name>
</gene>
<dbReference type="GO" id="GO:0006355">
    <property type="term" value="P:regulation of DNA-templated transcription"/>
    <property type="evidence" value="ECO:0007669"/>
    <property type="project" value="InterPro"/>
</dbReference>
<dbReference type="GO" id="GO:0003677">
    <property type="term" value="F:DNA binding"/>
    <property type="evidence" value="ECO:0007669"/>
    <property type="project" value="InterPro"/>
</dbReference>
<keyword evidence="3" id="KW-1185">Reference proteome</keyword>
<evidence type="ECO:0000259" key="1">
    <source>
        <dbReference type="PROSITE" id="PS50932"/>
    </source>
</evidence>
<dbReference type="SMART" id="SM00354">
    <property type="entry name" value="HTH_LACI"/>
    <property type="match status" value="1"/>
</dbReference>
<dbReference type="AlphaFoldDB" id="A0A521FPC9"/>
<dbReference type="Pfam" id="PF00356">
    <property type="entry name" value="LacI"/>
    <property type="match status" value="1"/>
</dbReference>
<dbReference type="CDD" id="cd01392">
    <property type="entry name" value="HTH_LacI"/>
    <property type="match status" value="1"/>
</dbReference>
<dbReference type="Gene3D" id="1.10.260.40">
    <property type="entry name" value="lambda repressor-like DNA-binding domains"/>
    <property type="match status" value="1"/>
</dbReference>
<evidence type="ECO:0000313" key="3">
    <source>
        <dbReference type="Proteomes" id="UP000317484"/>
    </source>
</evidence>
<dbReference type="EMBL" id="FXTJ01000011">
    <property type="protein sequence ID" value="SMO97321.1"/>
    <property type="molecule type" value="Genomic_DNA"/>
</dbReference>
<reference evidence="2 3" key="1">
    <citation type="submission" date="2017-05" db="EMBL/GenBank/DDBJ databases">
        <authorList>
            <person name="Varghese N."/>
            <person name="Submissions S."/>
        </authorList>
    </citation>
    <scope>NUCLEOTIDE SEQUENCE [LARGE SCALE GENOMIC DNA]</scope>
    <source>
        <strain evidence="2 3">DSM 46834</strain>
    </source>
</reference>
<dbReference type="SUPFAM" id="SSF47413">
    <property type="entry name" value="lambda repressor-like DNA-binding domains"/>
    <property type="match status" value="1"/>
</dbReference>
<protein>
    <submittedName>
        <fullName evidence="2">Regulatory protein, lacI family</fullName>
    </submittedName>
</protein>
<dbReference type="PRINTS" id="PR00036">
    <property type="entry name" value="HTHLACI"/>
</dbReference>
<dbReference type="InterPro" id="IPR000843">
    <property type="entry name" value="HTH_LacI"/>
</dbReference>
<dbReference type="InterPro" id="IPR010982">
    <property type="entry name" value="Lambda_DNA-bd_dom_sf"/>
</dbReference>
<organism evidence="2 3">
    <name type="scientific">Geodermatophilus aquaeductus</name>
    <dbReference type="NCBI Taxonomy" id="1564161"/>
    <lineage>
        <taxon>Bacteria</taxon>
        <taxon>Bacillati</taxon>
        <taxon>Actinomycetota</taxon>
        <taxon>Actinomycetes</taxon>
        <taxon>Geodermatophilales</taxon>
        <taxon>Geodermatophilaceae</taxon>
        <taxon>Geodermatophilus</taxon>
    </lineage>
</organism>
<sequence length="63" mass="6657">MRDDPPPSVTLEHVARAAGVSRATVSRVVSGTGPVSATTVHRVRAAAEETLFFPSELVVRRSA</sequence>
<proteinExistence type="predicted"/>
<accession>A0A521FPC9</accession>
<feature type="domain" description="HTH lacI-type" evidence="1">
    <location>
        <begin position="9"/>
        <end position="49"/>
    </location>
</feature>
<dbReference type="PROSITE" id="PS50932">
    <property type="entry name" value="HTH_LACI_2"/>
    <property type="match status" value="1"/>
</dbReference>
<evidence type="ECO:0000313" key="2">
    <source>
        <dbReference type="EMBL" id="SMO97321.1"/>
    </source>
</evidence>
<name>A0A521FPC9_9ACTN</name>